<sequence>MVHTPLQHCVAVRASASGLADWGGEPTIGGSHSLASLVRLTPGYWRGESGRLSGSTRQPTGYRINSYHLSHSRPSQSRHSSLNKVMFTCLEQIASVTCFMMVIIINENYDLKVSFSEKYNNKRV</sequence>
<keyword evidence="2" id="KW-1185">Reference proteome</keyword>
<organism evidence="1 2">
    <name type="scientific">Xenoophorus captivus</name>
    <dbReference type="NCBI Taxonomy" id="1517983"/>
    <lineage>
        <taxon>Eukaryota</taxon>
        <taxon>Metazoa</taxon>
        <taxon>Chordata</taxon>
        <taxon>Craniata</taxon>
        <taxon>Vertebrata</taxon>
        <taxon>Euteleostomi</taxon>
        <taxon>Actinopterygii</taxon>
        <taxon>Neopterygii</taxon>
        <taxon>Teleostei</taxon>
        <taxon>Neoteleostei</taxon>
        <taxon>Acanthomorphata</taxon>
        <taxon>Ovalentaria</taxon>
        <taxon>Atherinomorphae</taxon>
        <taxon>Cyprinodontiformes</taxon>
        <taxon>Goodeidae</taxon>
        <taxon>Xenoophorus</taxon>
    </lineage>
</organism>
<evidence type="ECO:0000313" key="1">
    <source>
        <dbReference type="EMBL" id="MEQ2202541.1"/>
    </source>
</evidence>
<dbReference type="Proteomes" id="UP001434883">
    <property type="component" value="Unassembled WGS sequence"/>
</dbReference>
<dbReference type="EMBL" id="JAHRIN010033772">
    <property type="protein sequence ID" value="MEQ2202541.1"/>
    <property type="molecule type" value="Genomic_DNA"/>
</dbReference>
<comment type="caution">
    <text evidence="1">The sequence shown here is derived from an EMBL/GenBank/DDBJ whole genome shotgun (WGS) entry which is preliminary data.</text>
</comment>
<accession>A0ABV0R3D4</accession>
<protein>
    <submittedName>
        <fullName evidence="1">Uncharacterized protein</fullName>
    </submittedName>
</protein>
<reference evidence="1 2" key="1">
    <citation type="submission" date="2021-06" db="EMBL/GenBank/DDBJ databases">
        <authorList>
            <person name="Palmer J.M."/>
        </authorList>
    </citation>
    <scope>NUCLEOTIDE SEQUENCE [LARGE SCALE GENOMIC DNA]</scope>
    <source>
        <strain evidence="1 2">XC_2019</strain>
        <tissue evidence="1">Muscle</tissue>
    </source>
</reference>
<proteinExistence type="predicted"/>
<name>A0ABV0R3D4_9TELE</name>
<gene>
    <name evidence="1" type="ORF">XENOCAPTIV_005818</name>
</gene>
<evidence type="ECO:0000313" key="2">
    <source>
        <dbReference type="Proteomes" id="UP001434883"/>
    </source>
</evidence>